<evidence type="ECO:0000313" key="9">
    <source>
        <dbReference type="EMBL" id="GLZ76093.1"/>
    </source>
</evidence>
<name>A0A9W6SHI3_9ACTN</name>
<keyword evidence="3 5" id="KW-0378">Hydrolase</keyword>
<dbReference type="AlphaFoldDB" id="A0A9W6SHI3"/>
<comment type="caution">
    <text evidence="9">The sequence shown here is derived from an EMBL/GenBank/DDBJ whole genome shotgun (WGS) entry which is preliminary data.</text>
</comment>
<evidence type="ECO:0000256" key="2">
    <source>
        <dbReference type="ARBA" id="ARBA00022670"/>
    </source>
</evidence>
<organism evidence="9 10">
    <name type="scientific">Actinorhabdospora filicis</name>
    <dbReference type="NCBI Taxonomy" id="1785913"/>
    <lineage>
        <taxon>Bacteria</taxon>
        <taxon>Bacillati</taxon>
        <taxon>Actinomycetota</taxon>
        <taxon>Actinomycetes</taxon>
        <taxon>Micromonosporales</taxon>
        <taxon>Micromonosporaceae</taxon>
        <taxon>Actinorhabdospora</taxon>
    </lineage>
</organism>
<gene>
    <name evidence="9" type="ORF">Afil01_09000</name>
</gene>
<feature type="region of interest" description="Disordered" evidence="7">
    <location>
        <begin position="1"/>
        <end position="29"/>
    </location>
</feature>
<evidence type="ECO:0000256" key="4">
    <source>
        <dbReference type="ARBA" id="ARBA00022825"/>
    </source>
</evidence>
<dbReference type="RefSeq" id="WP_285661289.1">
    <property type="nucleotide sequence ID" value="NZ_BSTX01000001.1"/>
</dbReference>
<keyword evidence="2 5" id="KW-0645">Protease</keyword>
<dbReference type="InterPro" id="IPR036852">
    <property type="entry name" value="Peptidase_S8/S53_dom_sf"/>
</dbReference>
<dbReference type="PROSITE" id="PS00138">
    <property type="entry name" value="SUBTILASE_SER"/>
    <property type="match status" value="1"/>
</dbReference>
<evidence type="ECO:0000256" key="1">
    <source>
        <dbReference type="ARBA" id="ARBA00011073"/>
    </source>
</evidence>
<dbReference type="InterPro" id="IPR000209">
    <property type="entry name" value="Peptidase_S8/S53_dom"/>
</dbReference>
<sequence>MKVHFTGRTPHLGEPDPRRDRSAGVPPIPAHILDRHHARQLRPGEAALAPGQSTPGGTIYRYDRLLLSGRLLNNAERLAELDTALAVYGIRVRRPDAGVRSRRARLTIGDRATPATLDAWDTMQNLRAAIHSGRCHDELAKRVRLEHLLVGSAFSGVGMLGQKEDYYPGTGGPFNGPSANTAYPGRVPVNLIVPMPSRRPAHALPGGRRPVVAVLDTGVSKRHPAFEVSDYQERLDTFVTVDHELQDELAATADPETPVLAKPWDQAYVSHSLVHEIASHFGHGTFITGIIRQIAPDAQVRSIRVMHNDGMVYENELIGALNHLADEVERARDGDDSAQPVDIIVLSMGYVDEEPGGVPEGSQLSAIKRLTSLGVTVVAAAGNYATDRPFYPAAYSATSMENEAAPMISVGALNPNGSVAMFSNAGPWLTCYASGASIISTYPTGPDGSASPLVQVDDEYLPRESLDPDDFKAGFAIWSGTSFAAPVVAAKLAAAMYSDDESQEFSVNDIRAAVNRSRSALKAIGG</sequence>
<evidence type="ECO:0000259" key="8">
    <source>
        <dbReference type="Pfam" id="PF00082"/>
    </source>
</evidence>
<dbReference type="GO" id="GO:0006508">
    <property type="term" value="P:proteolysis"/>
    <property type="evidence" value="ECO:0007669"/>
    <property type="project" value="UniProtKB-KW"/>
</dbReference>
<dbReference type="InterPro" id="IPR050131">
    <property type="entry name" value="Peptidase_S8_subtilisin-like"/>
</dbReference>
<feature type="active site" description="Charge relay system" evidence="5">
    <location>
        <position position="482"/>
    </location>
</feature>
<dbReference type="GO" id="GO:0004252">
    <property type="term" value="F:serine-type endopeptidase activity"/>
    <property type="evidence" value="ECO:0007669"/>
    <property type="project" value="UniProtKB-UniRule"/>
</dbReference>
<dbReference type="SUPFAM" id="SSF52743">
    <property type="entry name" value="Subtilisin-like"/>
    <property type="match status" value="1"/>
</dbReference>
<comment type="similarity">
    <text evidence="1 5 6">Belongs to the peptidase S8 family.</text>
</comment>
<feature type="compositionally biased region" description="Basic and acidic residues" evidence="7">
    <location>
        <begin position="11"/>
        <end position="22"/>
    </location>
</feature>
<dbReference type="PROSITE" id="PS51892">
    <property type="entry name" value="SUBTILASE"/>
    <property type="match status" value="1"/>
</dbReference>
<dbReference type="EMBL" id="BSTX01000001">
    <property type="protein sequence ID" value="GLZ76093.1"/>
    <property type="molecule type" value="Genomic_DNA"/>
</dbReference>
<keyword evidence="4 5" id="KW-0720">Serine protease</keyword>
<dbReference type="Gene3D" id="3.40.50.200">
    <property type="entry name" value="Peptidase S8/S53 domain"/>
    <property type="match status" value="1"/>
</dbReference>
<feature type="active site" description="Charge relay system" evidence="5">
    <location>
        <position position="216"/>
    </location>
</feature>
<feature type="active site" description="Charge relay system" evidence="5">
    <location>
        <position position="283"/>
    </location>
</feature>
<accession>A0A9W6SHI3</accession>
<dbReference type="InterPro" id="IPR023828">
    <property type="entry name" value="Peptidase_S8_Ser-AS"/>
</dbReference>
<evidence type="ECO:0000256" key="6">
    <source>
        <dbReference type="RuleBase" id="RU003355"/>
    </source>
</evidence>
<dbReference type="Proteomes" id="UP001165079">
    <property type="component" value="Unassembled WGS sequence"/>
</dbReference>
<dbReference type="InterPro" id="IPR023827">
    <property type="entry name" value="Peptidase_S8_Asp-AS"/>
</dbReference>
<dbReference type="PANTHER" id="PTHR43806:SF11">
    <property type="entry name" value="CEREVISIN-RELATED"/>
    <property type="match status" value="1"/>
</dbReference>
<dbReference type="PROSITE" id="PS00136">
    <property type="entry name" value="SUBTILASE_ASP"/>
    <property type="match status" value="1"/>
</dbReference>
<feature type="domain" description="Peptidase S8/S53" evidence="8">
    <location>
        <begin position="207"/>
        <end position="517"/>
    </location>
</feature>
<proteinExistence type="inferred from homology"/>
<keyword evidence="10" id="KW-1185">Reference proteome</keyword>
<reference evidence="9" key="1">
    <citation type="submission" date="2023-03" db="EMBL/GenBank/DDBJ databases">
        <title>Actinorhabdospora filicis NBRC 111898.</title>
        <authorList>
            <person name="Ichikawa N."/>
            <person name="Sato H."/>
            <person name="Tonouchi N."/>
        </authorList>
    </citation>
    <scope>NUCLEOTIDE SEQUENCE</scope>
    <source>
        <strain evidence="9">NBRC 111898</strain>
    </source>
</reference>
<dbReference type="PANTHER" id="PTHR43806">
    <property type="entry name" value="PEPTIDASE S8"/>
    <property type="match status" value="1"/>
</dbReference>
<evidence type="ECO:0000256" key="5">
    <source>
        <dbReference type="PROSITE-ProRule" id="PRU01240"/>
    </source>
</evidence>
<dbReference type="InterPro" id="IPR015500">
    <property type="entry name" value="Peptidase_S8_subtilisin-rel"/>
</dbReference>
<evidence type="ECO:0000313" key="10">
    <source>
        <dbReference type="Proteomes" id="UP001165079"/>
    </source>
</evidence>
<protein>
    <submittedName>
        <fullName evidence="9">Peptidase S8</fullName>
    </submittedName>
</protein>
<evidence type="ECO:0000256" key="3">
    <source>
        <dbReference type="ARBA" id="ARBA00022801"/>
    </source>
</evidence>
<dbReference type="PRINTS" id="PR00723">
    <property type="entry name" value="SUBTILISIN"/>
</dbReference>
<evidence type="ECO:0000256" key="7">
    <source>
        <dbReference type="SAM" id="MobiDB-lite"/>
    </source>
</evidence>
<dbReference type="Pfam" id="PF00082">
    <property type="entry name" value="Peptidase_S8"/>
    <property type="match status" value="1"/>
</dbReference>